<evidence type="ECO:0000259" key="8">
    <source>
        <dbReference type="PROSITE" id="PS51084"/>
    </source>
</evidence>
<accession>A0AAV7RP73</accession>
<proteinExistence type="inferred from homology"/>
<comment type="caution">
    <text evidence="9">The sequence shown here is derived from an EMBL/GenBank/DDBJ whole genome shotgun (WGS) entry which is preliminary data.</text>
</comment>
<dbReference type="Gene3D" id="3.30.428.10">
    <property type="entry name" value="HIT-like"/>
    <property type="match status" value="1"/>
</dbReference>
<evidence type="ECO:0000256" key="6">
    <source>
        <dbReference type="ARBA" id="ARBA00042361"/>
    </source>
</evidence>
<sequence>MAGVVCGGDTTAEGAAVCEQKEEEAGESNCFDNKCIFCRISRGQEPGTELLHCPDENLVCFKDIRPGAPHHYLVVPKKHIGNCKTLTKEHIPLVKQMVETGKTILQRNHFSDLEDTRIGYHWPPFCTIAHLHLHVLAPASQLGFLSRLIYRVNSYWFITAEQLIERLQAEVTTS</sequence>
<dbReference type="AlphaFoldDB" id="A0AAV7RP73"/>
<name>A0AAV7RP73_PLEWA</name>
<keyword evidence="2" id="KW-0378">Hydrolase</keyword>
<evidence type="ECO:0000256" key="7">
    <source>
        <dbReference type="PROSITE-ProRule" id="PRU00464"/>
    </source>
</evidence>
<dbReference type="Pfam" id="PF11969">
    <property type="entry name" value="DcpS_C"/>
    <property type="match status" value="1"/>
</dbReference>
<evidence type="ECO:0000256" key="4">
    <source>
        <dbReference type="ARBA" id="ARBA00025764"/>
    </source>
</evidence>
<dbReference type="CDD" id="cd01278">
    <property type="entry name" value="aprataxin_related"/>
    <property type="match status" value="1"/>
</dbReference>
<dbReference type="GO" id="GO:0016787">
    <property type="term" value="F:hydrolase activity"/>
    <property type="evidence" value="ECO:0007669"/>
    <property type="project" value="UniProtKB-KW"/>
</dbReference>
<gene>
    <name evidence="9" type="ORF">NDU88_006108</name>
</gene>
<evidence type="ECO:0000313" key="9">
    <source>
        <dbReference type="EMBL" id="KAJ1153347.1"/>
    </source>
</evidence>
<keyword evidence="1" id="KW-0547">Nucleotide-binding</keyword>
<organism evidence="9 10">
    <name type="scientific">Pleurodeles waltl</name>
    <name type="common">Iberian ribbed newt</name>
    <dbReference type="NCBI Taxonomy" id="8319"/>
    <lineage>
        <taxon>Eukaryota</taxon>
        <taxon>Metazoa</taxon>
        <taxon>Chordata</taxon>
        <taxon>Craniata</taxon>
        <taxon>Vertebrata</taxon>
        <taxon>Euteleostomi</taxon>
        <taxon>Amphibia</taxon>
        <taxon>Batrachia</taxon>
        <taxon>Caudata</taxon>
        <taxon>Salamandroidea</taxon>
        <taxon>Salamandridae</taxon>
        <taxon>Pleurodelinae</taxon>
        <taxon>Pleurodeles</taxon>
    </lineage>
</organism>
<dbReference type="PROSITE" id="PS51084">
    <property type="entry name" value="HIT_2"/>
    <property type="match status" value="1"/>
</dbReference>
<dbReference type="SUPFAM" id="SSF54197">
    <property type="entry name" value="HIT-like"/>
    <property type="match status" value="1"/>
</dbReference>
<dbReference type="EMBL" id="JANPWB010000009">
    <property type="protein sequence ID" value="KAJ1153347.1"/>
    <property type="molecule type" value="Genomic_DNA"/>
</dbReference>
<evidence type="ECO:0000256" key="5">
    <source>
        <dbReference type="ARBA" id="ARBA00039802"/>
    </source>
</evidence>
<keyword evidence="10" id="KW-1185">Reference proteome</keyword>
<evidence type="ECO:0000256" key="2">
    <source>
        <dbReference type="ARBA" id="ARBA00022801"/>
    </source>
</evidence>
<comment type="similarity">
    <text evidence="4">Belongs to the HINT family.</text>
</comment>
<dbReference type="GO" id="GO:0000166">
    <property type="term" value="F:nucleotide binding"/>
    <property type="evidence" value="ECO:0007669"/>
    <property type="project" value="UniProtKB-KW"/>
</dbReference>
<feature type="domain" description="HIT" evidence="8">
    <location>
        <begin position="36"/>
        <end position="147"/>
    </location>
</feature>
<evidence type="ECO:0000313" key="10">
    <source>
        <dbReference type="Proteomes" id="UP001066276"/>
    </source>
</evidence>
<comment type="catalytic activity">
    <reaction evidence="3">
        <text>adenosine 5'-phosphoramidate + H2O = NH4(+) + AMP</text>
        <dbReference type="Rhea" id="RHEA:67916"/>
        <dbReference type="ChEBI" id="CHEBI:15377"/>
        <dbReference type="ChEBI" id="CHEBI:28938"/>
        <dbReference type="ChEBI" id="CHEBI:57890"/>
        <dbReference type="ChEBI" id="CHEBI:456215"/>
    </reaction>
</comment>
<dbReference type="Proteomes" id="UP001066276">
    <property type="component" value="Chromosome 5"/>
</dbReference>
<dbReference type="InterPro" id="IPR011146">
    <property type="entry name" value="HIT-like"/>
</dbReference>
<dbReference type="InterPro" id="IPR036265">
    <property type="entry name" value="HIT-like_sf"/>
</dbReference>
<dbReference type="PANTHER" id="PTHR12486">
    <property type="entry name" value="APRATAXIN-RELATED"/>
    <property type="match status" value="1"/>
</dbReference>
<evidence type="ECO:0000256" key="1">
    <source>
        <dbReference type="ARBA" id="ARBA00022741"/>
    </source>
</evidence>
<dbReference type="PANTHER" id="PTHR12486:SF5">
    <property type="entry name" value="ADENOSINE 5'-MONOPHOSPHORAMIDASE HINT3"/>
    <property type="match status" value="1"/>
</dbReference>
<evidence type="ECO:0000256" key="3">
    <source>
        <dbReference type="ARBA" id="ARBA00024472"/>
    </source>
</evidence>
<feature type="short sequence motif" description="Histidine triad motif" evidence="7">
    <location>
        <begin position="130"/>
        <end position="134"/>
    </location>
</feature>
<protein>
    <recommendedName>
        <fullName evidence="5">Adenosine 5'-monophosphoramidase HINT3</fullName>
    </recommendedName>
    <alternativeName>
        <fullName evidence="6">Histidine triad nucleotide-binding protein 3</fullName>
    </alternativeName>
</protein>
<reference evidence="9" key="1">
    <citation type="journal article" date="2022" name="bioRxiv">
        <title>Sequencing and chromosome-scale assembly of the giantPleurodeles waltlgenome.</title>
        <authorList>
            <person name="Brown T."/>
            <person name="Elewa A."/>
            <person name="Iarovenko S."/>
            <person name="Subramanian E."/>
            <person name="Araus A.J."/>
            <person name="Petzold A."/>
            <person name="Susuki M."/>
            <person name="Suzuki K.-i.T."/>
            <person name="Hayashi T."/>
            <person name="Toyoda A."/>
            <person name="Oliveira C."/>
            <person name="Osipova E."/>
            <person name="Leigh N.D."/>
            <person name="Simon A."/>
            <person name="Yun M.H."/>
        </authorList>
    </citation>
    <scope>NUCLEOTIDE SEQUENCE</scope>
    <source>
        <strain evidence="9">20211129_DDA</strain>
        <tissue evidence="9">Liver</tissue>
    </source>
</reference>